<gene>
    <name evidence="2" type="ORF">PQU92_15230</name>
</gene>
<dbReference type="Proteomes" id="UP001214854">
    <property type="component" value="Unassembled WGS sequence"/>
</dbReference>
<feature type="transmembrane region" description="Helical" evidence="1">
    <location>
        <begin position="192"/>
        <end position="212"/>
    </location>
</feature>
<evidence type="ECO:0000313" key="2">
    <source>
        <dbReference type="EMBL" id="MDC7684637.1"/>
    </source>
</evidence>
<reference evidence="2 3" key="1">
    <citation type="submission" date="2023-01" db="EMBL/GenBank/DDBJ databases">
        <title>Novel species of the genus Asticcacaulis isolated from rivers.</title>
        <authorList>
            <person name="Lu H."/>
        </authorList>
    </citation>
    <scope>NUCLEOTIDE SEQUENCE [LARGE SCALE GENOMIC DNA]</scope>
    <source>
        <strain evidence="2 3">BYS171W</strain>
    </source>
</reference>
<evidence type="ECO:0000313" key="3">
    <source>
        <dbReference type="Proteomes" id="UP001214854"/>
    </source>
</evidence>
<feature type="transmembrane region" description="Helical" evidence="1">
    <location>
        <begin position="163"/>
        <end position="186"/>
    </location>
</feature>
<keyword evidence="1" id="KW-0472">Membrane</keyword>
<comment type="caution">
    <text evidence="2">The sequence shown here is derived from an EMBL/GenBank/DDBJ whole genome shotgun (WGS) entry which is preliminary data.</text>
</comment>
<accession>A0ABT5HXH2</accession>
<evidence type="ECO:0000256" key="1">
    <source>
        <dbReference type="SAM" id="Phobius"/>
    </source>
</evidence>
<feature type="transmembrane region" description="Helical" evidence="1">
    <location>
        <begin position="27"/>
        <end position="49"/>
    </location>
</feature>
<dbReference type="EMBL" id="JAQQKX010000014">
    <property type="protein sequence ID" value="MDC7684637.1"/>
    <property type="molecule type" value="Genomic_DNA"/>
</dbReference>
<keyword evidence="1" id="KW-1133">Transmembrane helix</keyword>
<dbReference type="PANTHER" id="PTHR40115">
    <property type="entry name" value="INNER MEMBRANE PROTEIN WITH PEPSY TM HELIX"/>
    <property type="match status" value="1"/>
</dbReference>
<dbReference type="Pfam" id="PF16357">
    <property type="entry name" value="PepSY_TM_like_2"/>
    <property type="match status" value="1"/>
</dbReference>
<keyword evidence="1" id="KW-0812">Transmembrane</keyword>
<dbReference type="InterPro" id="IPR032307">
    <property type="entry name" value="PepSY_TM-like_2"/>
</dbReference>
<sequence length="214" mass="23626">MSKPDKALMSVTFKPSPSFWRNQLRQWHWISSALCLVGMILFSVTGFTLNHAAQIEAKPTLISWEKDLTDTTIALLPKAGDKTPVPADLAAAIKADTGVDIAKISPEVSDSDIYFAMPGPGFDEWLNIERDTGYATYEKSHRGVIAVLNDLHKGRNAGPAWGWFIDIIAIASVIFCLTGLGLLWIYARGRKITWPLIGLGTIVPFILFLLFIHS</sequence>
<dbReference type="PANTHER" id="PTHR40115:SF1">
    <property type="entry name" value="INNER MEMBRANE PROTEIN WITH PEPSY TM HELIX"/>
    <property type="match status" value="1"/>
</dbReference>
<protein>
    <submittedName>
        <fullName evidence="2">PepSY-associated TM helix domain-containing protein</fullName>
    </submittedName>
</protein>
<proteinExistence type="predicted"/>
<keyword evidence="3" id="KW-1185">Reference proteome</keyword>
<organism evidence="2 3">
    <name type="scientific">Asticcacaulis aquaticus</name>
    <dbReference type="NCBI Taxonomy" id="2984212"/>
    <lineage>
        <taxon>Bacteria</taxon>
        <taxon>Pseudomonadati</taxon>
        <taxon>Pseudomonadota</taxon>
        <taxon>Alphaproteobacteria</taxon>
        <taxon>Caulobacterales</taxon>
        <taxon>Caulobacteraceae</taxon>
        <taxon>Asticcacaulis</taxon>
    </lineage>
</organism>
<name>A0ABT5HXH2_9CAUL</name>